<evidence type="ECO:0000256" key="4">
    <source>
        <dbReference type="ARBA" id="ARBA00022618"/>
    </source>
</evidence>
<dbReference type="AlphaFoldDB" id="A0ABD0VLU5"/>
<organism evidence="10 11">
    <name type="scientific">Dendrobium thyrsiflorum</name>
    <name type="common">Pinecone-like raceme dendrobium</name>
    <name type="synonym">Orchid</name>
    <dbReference type="NCBI Taxonomy" id="117978"/>
    <lineage>
        <taxon>Eukaryota</taxon>
        <taxon>Viridiplantae</taxon>
        <taxon>Streptophyta</taxon>
        <taxon>Embryophyta</taxon>
        <taxon>Tracheophyta</taxon>
        <taxon>Spermatophyta</taxon>
        <taxon>Magnoliopsida</taxon>
        <taxon>Liliopsida</taxon>
        <taxon>Asparagales</taxon>
        <taxon>Orchidaceae</taxon>
        <taxon>Epidendroideae</taxon>
        <taxon>Malaxideae</taxon>
        <taxon>Dendrobiinae</taxon>
        <taxon>Dendrobium</taxon>
    </lineage>
</organism>
<protein>
    <recommendedName>
        <fullName evidence="9">SOSEKI DIX-like domain-containing protein</fullName>
    </recommendedName>
</protein>
<evidence type="ECO:0000256" key="1">
    <source>
        <dbReference type="ARBA" id="ARBA00004413"/>
    </source>
</evidence>
<evidence type="ECO:0000259" key="9">
    <source>
        <dbReference type="Pfam" id="PF06136"/>
    </source>
</evidence>
<dbReference type="InterPro" id="IPR010369">
    <property type="entry name" value="SOK"/>
</dbReference>
<comment type="subcellular location">
    <subcellularLocation>
        <location evidence="1">Cell membrane</location>
        <topology evidence="1">Peripheral membrane protein</topology>
        <orientation evidence="1">Cytoplasmic side</orientation>
    </subcellularLocation>
</comment>
<evidence type="ECO:0000256" key="2">
    <source>
        <dbReference type="ARBA" id="ARBA00022473"/>
    </source>
</evidence>
<keyword evidence="2" id="KW-0217">Developmental protein</keyword>
<comment type="similarity">
    <text evidence="7">Belongs to the SOSEKI family.</text>
</comment>
<feature type="domain" description="SOSEKI DIX-like" evidence="9">
    <location>
        <begin position="46"/>
        <end position="131"/>
    </location>
</feature>
<dbReference type="PANTHER" id="PTHR31083">
    <property type="entry name" value="UPSTREAM OF FLC PROTEIN (DUF966)"/>
    <property type="match status" value="1"/>
</dbReference>
<evidence type="ECO:0000313" key="10">
    <source>
        <dbReference type="EMBL" id="KAL0925904.1"/>
    </source>
</evidence>
<dbReference type="Pfam" id="PF06136">
    <property type="entry name" value="SOK"/>
    <property type="match status" value="1"/>
</dbReference>
<evidence type="ECO:0000256" key="7">
    <source>
        <dbReference type="ARBA" id="ARBA00024211"/>
    </source>
</evidence>
<dbReference type="GO" id="GO:0005886">
    <property type="term" value="C:plasma membrane"/>
    <property type="evidence" value="ECO:0007669"/>
    <property type="project" value="UniProtKB-SubCell"/>
</dbReference>
<feature type="region of interest" description="Disordered" evidence="8">
    <location>
        <begin position="154"/>
        <end position="180"/>
    </location>
</feature>
<keyword evidence="3" id="KW-1003">Cell membrane</keyword>
<dbReference type="GO" id="GO:0051301">
    <property type="term" value="P:cell division"/>
    <property type="evidence" value="ECO:0007669"/>
    <property type="project" value="UniProtKB-KW"/>
</dbReference>
<dbReference type="GO" id="GO:0051258">
    <property type="term" value="P:protein polymerization"/>
    <property type="evidence" value="ECO:0007669"/>
    <property type="project" value="UniProtKB-ARBA"/>
</dbReference>
<dbReference type="PANTHER" id="PTHR31083:SF5">
    <property type="entry name" value="PROTEIN SOSEKI 1"/>
    <property type="match status" value="1"/>
</dbReference>
<keyword evidence="4" id="KW-0132">Cell division</keyword>
<evidence type="ECO:0000256" key="8">
    <source>
        <dbReference type="SAM" id="MobiDB-lite"/>
    </source>
</evidence>
<dbReference type="InterPro" id="IPR048351">
    <property type="entry name" value="SOK_DIX"/>
</dbReference>
<evidence type="ECO:0000256" key="5">
    <source>
        <dbReference type="ARBA" id="ARBA00023136"/>
    </source>
</evidence>
<evidence type="ECO:0000256" key="6">
    <source>
        <dbReference type="ARBA" id="ARBA00023306"/>
    </source>
</evidence>
<accession>A0ABD0VLU5</accession>
<sequence>MDRNIDSLELSIKRQKRFERQSLVKIEMEESRERKEGDEVLMRRLHIVYFLSRKGKIEQPHLITVHHLNNNGVHLRDFKRWLSELRGKEMAESFTWSYKRKYKNGYIWQDLTDGDLIIPTSYCEYVLKGSLLSPIKIFEKIKEEAKFLAAPATLQREKTTSKPPTELEEQSPLETLNSSSEEAQRKAVVFKIDSWKEEMKRVEKLSCEETAPMENGRQLTEVKSKENGDNKARRWAPFVLRDFLSCRTVGTKDSIMRAVSNQNQSGSRRNNS</sequence>
<evidence type="ECO:0000313" key="11">
    <source>
        <dbReference type="Proteomes" id="UP001552299"/>
    </source>
</evidence>
<keyword evidence="11" id="KW-1185">Reference proteome</keyword>
<evidence type="ECO:0000256" key="3">
    <source>
        <dbReference type="ARBA" id="ARBA00022475"/>
    </source>
</evidence>
<comment type="caution">
    <text evidence="10">The sequence shown here is derived from an EMBL/GenBank/DDBJ whole genome shotgun (WGS) entry which is preliminary data.</text>
</comment>
<name>A0ABD0VLU5_DENTH</name>
<keyword evidence="6" id="KW-0131">Cell cycle</keyword>
<proteinExistence type="inferred from homology"/>
<dbReference type="EMBL" id="JANQDX010000004">
    <property type="protein sequence ID" value="KAL0925904.1"/>
    <property type="molecule type" value="Genomic_DNA"/>
</dbReference>
<reference evidence="10 11" key="1">
    <citation type="journal article" date="2024" name="Plant Biotechnol. J.">
        <title>Dendrobium thyrsiflorum genome and its molecular insights into genes involved in important horticultural traits.</title>
        <authorList>
            <person name="Chen B."/>
            <person name="Wang J.Y."/>
            <person name="Zheng P.J."/>
            <person name="Li K.L."/>
            <person name="Liang Y.M."/>
            <person name="Chen X.F."/>
            <person name="Zhang C."/>
            <person name="Zhao X."/>
            <person name="He X."/>
            <person name="Zhang G.Q."/>
            <person name="Liu Z.J."/>
            <person name="Xu Q."/>
        </authorList>
    </citation>
    <scope>NUCLEOTIDE SEQUENCE [LARGE SCALE GENOMIC DNA]</scope>
    <source>
        <strain evidence="10">GZMU011</strain>
    </source>
</reference>
<keyword evidence="5" id="KW-0472">Membrane</keyword>
<dbReference type="Proteomes" id="UP001552299">
    <property type="component" value="Unassembled WGS sequence"/>
</dbReference>
<gene>
    <name evidence="10" type="ORF">M5K25_004279</name>
</gene>